<dbReference type="PRINTS" id="PR00987">
    <property type="entry name" value="TRNASYNTHGLU"/>
</dbReference>
<proteinExistence type="inferred from homology"/>
<keyword evidence="5 9" id="KW-0067">ATP-binding</keyword>
<dbReference type="Pfam" id="PF20974">
    <property type="entry name" value="tRNA-synt_1c_C2"/>
    <property type="match status" value="1"/>
</dbReference>
<feature type="binding site" evidence="9">
    <location>
        <begin position="42"/>
        <end position="44"/>
    </location>
    <ligand>
        <name>ATP</name>
        <dbReference type="ChEBI" id="CHEBI:30616"/>
    </ligand>
</feature>
<dbReference type="EMBL" id="SMYL01000002">
    <property type="protein sequence ID" value="TDK67198.1"/>
    <property type="molecule type" value="Genomic_DNA"/>
</dbReference>
<dbReference type="FunFam" id="3.90.800.10:FF:000001">
    <property type="entry name" value="Glutamine--tRNA ligase"/>
    <property type="match status" value="1"/>
</dbReference>
<comment type="similarity">
    <text evidence="1 9 10">Belongs to the class-I aminoacyl-tRNA synthetase family.</text>
</comment>
<evidence type="ECO:0000256" key="8">
    <source>
        <dbReference type="ARBA" id="ARBA00048270"/>
    </source>
</evidence>
<evidence type="ECO:0000256" key="5">
    <source>
        <dbReference type="ARBA" id="ARBA00022840"/>
    </source>
</evidence>
<feature type="binding site" evidence="9">
    <location>
        <begin position="48"/>
        <end position="54"/>
    </location>
    <ligand>
        <name>ATP</name>
        <dbReference type="ChEBI" id="CHEBI:30616"/>
    </ligand>
</feature>
<evidence type="ECO:0000313" key="15">
    <source>
        <dbReference type="Proteomes" id="UP000294829"/>
    </source>
</evidence>
<dbReference type="Proteomes" id="UP000294829">
    <property type="component" value="Unassembled WGS sequence"/>
</dbReference>
<evidence type="ECO:0000256" key="6">
    <source>
        <dbReference type="ARBA" id="ARBA00022917"/>
    </source>
</evidence>
<dbReference type="FunFam" id="1.10.1160.10:FF:000001">
    <property type="entry name" value="Glutamine--tRNA ligase"/>
    <property type="match status" value="1"/>
</dbReference>
<dbReference type="InterPro" id="IPR020058">
    <property type="entry name" value="Glu/Gln-tRNA-synth_Ib_cat-dom"/>
</dbReference>
<dbReference type="InterPro" id="IPR020059">
    <property type="entry name" value="Glu/Gln-tRNA-synth_Ib_codon-bd"/>
</dbReference>
<feature type="binding site" evidence="9">
    <location>
        <position position="74"/>
    </location>
    <ligand>
        <name>L-glutamine</name>
        <dbReference type="ChEBI" id="CHEBI:58359"/>
    </ligand>
</feature>
<dbReference type="OrthoDB" id="9801560at2"/>
<dbReference type="PANTHER" id="PTHR43097:SF5">
    <property type="entry name" value="GLUTAMATE--TRNA LIGASE"/>
    <property type="match status" value="1"/>
</dbReference>
<evidence type="ECO:0000259" key="13">
    <source>
        <dbReference type="Pfam" id="PF20974"/>
    </source>
</evidence>
<dbReference type="Gene3D" id="1.10.1160.10">
    <property type="entry name" value="Glutamyl-trna Synthetase, Domain 2"/>
    <property type="match status" value="1"/>
</dbReference>
<dbReference type="FunFam" id="3.40.50.620:FF:000037">
    <property type="entry name" value="Glutamine--tRNA ligase cytoplasmic"/>
    <property type="match status" value="1"/>
</dbReference>
<keyword evidence="3 9" id="KW-0436">Ligase</keyword>
<dbReference type="AlphaFoldDB" id="A0A4V3AUX8"/>
<dbReference type="SUPFAM" id="SSF50715">
    <property type="entry name" value="Ribosomal protein L25-like"/>
    <property type="match status" value="1"/>
</dbReference>
<dbReference type="GO" id="GO:0005829">
    <property type="term" value="C:cytosol"/>
    <property type="evidence" value="ECO:0007669"/>
    <property type="project" value="TreeGrafter"/>
</dbReference>
<dbReference type="GO" id="GO:0006424">
    <property type="term" value="P:glutamyl-tRNA aminoacylation"/>
    <property type="evidence" value="ECO:0007669"/>
    <property type="project" value="UniProtKB-UniRule"/>
</dbReference>
<dbReference type="EC" id="6.1.1.18" evidence="9"/>
<keyword evidence="2 9" id="KW-0963">Cytoplasm</keyword>
<keyword evidence="7 9" id="KW-0030">Aminoacyl-tRNA synthetase</keyword>
<dbReference type="HAMAP" id="MF_00126">
    <property type="entry name" value="Gln_tRNA_synth"/>
    <property type="match status" value="1"/>
</dbReference>
<evidence type="ECO:0000259" key="12">
    <source>
        <dbReference type="Pfam" id="PF03950"/>
    </source>
</evidence>
<dbReference type="PANTHER" id="PTHR43097">
    <property type="entry name" value="GLUTAMINE-TRNA LIGASE"/>
    <property type="match status" value="1"/>
</dbReference>
<dbReference type="InterPro" id="IPR004514">
    <property type="entry name" value="Gln-tRNA-synth"/>
</dbReference>
<dbReference type="NCBIfam" id="NF011291">
    <property type="entry name" value="PRK14703.1"/>
    <property type="match status" value="1"/>
</dbReference>
<feature type="domain" description="Glutamyl/glutaminyl-tRNA synthetase class Ib anti-codon binding" evidence="12">
    <location>
        <begin position="363"/>
        <end position="462"/>
    </location>
</feature>
<keyword evidence="15" id="KW-1185">Reference proteome</keyword>
<name>A0A4V3AUX8_9BURK</name>
<evidence type="ECO:0000259" key="11">
    <source>
        <dbReference type="Pfam" id="PF00749"/>
    </source>
</evidence>
<keyword evidence="4 9" id="KW-0547">Nucleotide-binding</keyword>
<dbReference type="Gene3D" id="3.40.50.620">
    <property type="entry name" value="HUPs"/>
    <property type="match status" value="1"/>
</dbReference>
<evidence type="ECO:0000256" key="10">
    <source>
        <dbReference type="RuleBase" id="RU363037"/>
    </source>
</evidence>
<dbReference type="RefSeq" id="WP_133326212.1">
    <property type="nucleotide sequence ID" value="NZ_SMYL01000002.1"/>
</dbReference>
<accession>A0A4V3AUX8</accession>
<dbReference type="InterPro" id="IPR050132">
    <property type="entry name" value="Gln/Glu-tRNA_Ligase"/>
</dbReference>
<dbReference type="CDD" id="cd00807">
    <property type="entry name" value="GlnRS_core"/>
    <property type="match status" value="1"/>
</dbReference>
<dbReference type="SUPFAM" id="SSF52374">
    <property type="entry name" value="Nucleotidylyl transferase"/>
    <property type="match status" value="1"/>
</dbReference>
<dbReference type="InterPro" id="IPR049437">
    <property type="entry name" value="tRNA-synt_1c_C2"/>
</dbReference>
<protein>
    <recommendedName>
        <fullName evidence="9">Glutamine--tRNA ligase</fullName>
        <ecNumber evidence="9">6.1.1.18</ecNumber>
    </recommendedName>
    <alternativeName>
        <fullName evidence="9">Glutaminyl-tRNA synthetase</fullName>
        <shortName evidence="9">GlnRS</shortName>
    </alternativeName>
</protein>
<feature type="binding site" evidence="9">
    <location>
        <position position="230"/>
    </location>
    <ligand>
        <name>L-glutamine</name>
        <dbReference type="ChEBI" id="CHEBI:58359"/>
    </ligand>
</feature>
<comment type="subunit">
    <text evidence="9">Monomer.</text>
</comment>
<feature type="binding site" evidence="9">
    <location>
        <position position="249"/>
    </location>
    <ligand>
        <name>ATP</name>
        <dbReference type="ChEBI" id="CHEBI:30616"/>
    </ligand>
</feature>
<dbReference type="Gene3D" id="2.40.240.10">
    <property type="entry name" value="Ribosomal Protein L25, Chain P"/>
    <property type="match status" value="2"/>
</dbReference>
<evidence type="ECO:0000256" key="4">
    <source>
        <dbReference type="ARBA" id="ARBA00022741"/>
    </source>
</evidence>
<feature type="domain" description="tRNA synthetases class I (E and Q) anti-codon binding" evidence="13">
    <location>
        <begin position="482"/>
        <end position="554"/>
    </location>
</feature>
<dbReference type="Pfam" id="PF03950">
    <property type="entry name" value="tRNA-synt_1c_C"/>
    <property type="match status" value="1"/>
</dbReference>
<evidence type="ECO:0000256" key="2">
    <source>
        <dbReference type="ARBA" id="ARBA00022490"/>
    </source>
</evidence>
<reference evidence="14 15" key="1">
    <citation type="submission" date="2019-03" db="EMBL/GenBank/DDBJ databases">
        <title>Sapientia aquatica gen. nov., sp. nov., isolated from a crater lake.</title>
        <authorList>
            <person name="Felfoldi T."/>
            <person name="Szabo A."/>
            <person name="Toth E."/>
            <person name="Schumann P."/>
            <person name="Keki Z."/>
            <person name="Marialigeti K."/>
            <person name="Mathe I."/>
        </authorList>
    </citation>
    <scope>NUCLEOTIDE SEQUENCE [LARGE SCALE GENOMIC DNA]</scope>
    <source>
        <strain evidence="14 15">SA-152</strain>
    </source>
</reference>
<evidence type="ECO:0000256" key="9">
    <source>
        <dbReference type="HAMAP-Rule" id="MF_00126"/>
    </source>
</evidence>
<gene>
    <name evidence="9" type="primary">glnS</name>
    <name evidence="14" type="ORF">E2I14_05395</name>
</gene>
<comment type="catalytic activity">
    <reaction evidence="8 9">
        <text>tRNA(Gln) + L-glutamine + ATP = L-glutaminyl-tRNA(Gln) + AMP + diphosphate</text>
        <dbReference type="Rhea" id="RHEA:20121"/>
        <dbReference type="Rhea" id="RHEA-COMP:9662"/>
        <dbReference type="Rhea" id="RHEA-COMP:9681"/>
        <dbReference type="ChEBI" id="CHEBI:30616"/>
        <dbReference type="ChEBI" id="CHEBI:33019"/>
        <dbReference type="ChEBI" id="CHEBI:58359"/>
        <dbReference type="ChEBI" id="CHEBI:78442"/>
        <dbReference type="ChEBI" id="CHEBI:78521"/>
        <dbReference type="ChEBI" id="CHEBI:456215"/>
        <dbReference type="EC" id="6.1.1.18"/>
    </reaction>
</comment>
<dbReference type="InterPro" id="IPR020061">
    <property type="entry name" value="Glu_tRNA_lig_a-bdl"/>
</dbReference>
<feature type="short sequence motif" description="'KMSKS' region" evidence="9">
    <location>
        <begin position="291"/>
        <end position="295"/>
    </location>
</feature>
<comment type="subcellular location">
    <subcellularLocation>
        <location evidence="9">Cytoplasm</location>
    </subcellularLocation>
</comment>
<dbReference type="InterPro" id="IPR022861">
    <property type="entry name" value="Gln_tRNA_ligase_bac"/>
</dbReference>
<feature type="short sequence motif" description="'HIGH' region" evidence="9">
    <location>
        <begin position="41"/>
        <end position="51"/>
    </location>
</feature>
<evidence type="ECO:0000256" key="7">
    <source>
        <dbReference type="ARBA" id="ARBA00023146"/>
    </source>
</evidence>
<dbReference type="InterPro" id="IPR011035">
    <property type="entry name" value="Ribosomal_bL25/Gln-tRNA_synth"/>
</dbReference>
<evidence type="ECO:0000313" key="14">
    <source>
        <dbReference type="EMBL" id="TDK67198.1"/>
    </source>
</evidence>
<dbReference type="GO" id="GO:0006425">
    <property type="term" value="P:glutaminyl-tRNA aminoacylation"/>
    <property type="evidence" value="ECO:0007669"/>
    <property type="project" value="UniProtKB-UniRule"/>
</dbReference>
<comment type="caution">
    <text evidence="14">The sequence shown here is derived from an EMBL/GenBank/DDBJ whole genome shotgun (WGS) entry which is preliminary data.</text>
</comment>
<dbReference type="InterPro" id="IPR000924">
    <property type="entry name" value="Glu/Gln-tRNA-synth"/>
</dbReference>
<dbReference type="InterPro" id="IPR014729">
    <property type="entry name" value="Rossmann-like_a/b/a_fold"/>
</dbReference>
<dbReference type="PROSITE" id="PS00178">
    <property type="entry name" value="AA_TRNA_LIGASE_I"/>
    <property type="match status" value="1"/>
</dbReference>
<organism evidence="14 15">
    <name type="scientific">Sapientia aquatica</name>
    <dbReference type="NCBI Taxonomy" id="1549640"/>
    <lineage>
        <taxon>Bacteria</taxon>
        <taxon>Pseudomonadati</taxon>
        <taxon>Pseudomonadota</taxon>
        <taxon>Betaproteobacteria</taxon>
        <taxon>Burkholderiales</taxon>
        <taxon>Oxalobacteraceae</taxon>
        <taxon>Sapientia</taxon>
    </lineage>
</organism>
<comment type="caution">
    <text evidence="9">Lacks conserved residue(s) required for the propagation of feature annotation.</text>
</comment>
<dbReference type="InterPro" id="IPR020056">
    <property type="entry name" value="Rbsml_bL25/Gln-tRNA_synth_N"/>
</dbReference>
<evidence type="ECO:0000256" key="3">
    <source>
        <dbReference type="ARBA" id="ARBA00022598"/>
    </source>
</evidence>
<dbReference type="Pfam" id="PF00749">
    <property type="entry name" value="tRNA-synt_1c"/>
    <property type="match status" value="1"/>
</dbReference>
<dbReference type="InterPro" id="IPR001412">
    <property type="entry name" value="aa-tRNA-synth_I_CS"/>
</dbReference>
<dbReference type="GO" id="GO:0004819">
    <property type="term" value="F:glutamine-tRNA ligase activity"/>
    <property type="evidence" value="ECO:0007669"/>
    <property type="project" value="UniProtKB-UniRule"/>
</dbReference>
<dbReference type="NCBIfam" id="TIGR00440">
    <property type="entry name" value="glnS"/>
    <property type="match status" value="1"/>
</dbReference>
<feature type="domain" description="Glutamyl/glutaminyl-tRNA synthetase class Ib catalytic" evidence="11">
    <location>
        <begin position="35"/>
        <end position="360"/>
    </location>
</feature>
<keyword evidence="6 9" id="KW-0648">Protein biosynthesis</keyword>
<dbReference type="GO" id="GO:0005524">
    <property type="term" value="F:ATP binding"/>
    <property type="evidence" value="ECO:0007669"/>
    <property type="project" value="UniProtKB-UniRule"/>
</dbReference>
<feature type="binding site" evidence="9">
    <location>
        <begin position="284"/>
        <end position="285"/>
    </location>
    <ligand>
        <name>ATP</name>
        <dbReference type="ChEBI" id="CHEBI:30616"/>
    </ligand>
</feature>
<dbReference type="Gene3D" id="3.90.800.10">
    <property type="entry name" value="Glutamyl-tRNA Synthetase, Domain 3"/>
    <property type="match status" value="1"/>
</dbReference>
<sequence>MSNEISSAPSSNFLRAIIEADLAAGTHTRPGLPSVITRFPPEPNGYLHIGHAKSICLNFGLARDYAGRCHLRFDDTNPEKEDQEYVDTIMDSVRWLGFDWAVSQGDSNVEHLHYASDYFDQLYAMAEYLIQAGYAYVDSQSAEEMAANRGNFGEPGKNSPFRNRPIEESLDLFRRMKAGEFADGVHILRAKISEDAMSSPNMNMRDPAIYRIRHAHHHRTGDAWCIYPMYDYTHPLSDAIEQITHSICTLEFQDHRPFYDWVVERCAEGGFFQQPVPHQFEFARLNLTYVVTSKRKLRQLVENGTVTGWDDPRLPTIVGIRRRGYTPESIQLFCERIGVTRSDGWIDYSTLEGCLREDLDPKAPRTVAVLRPLKLIIDNFAENESIDCTAPVHPHHPERGNREFKISRELWIEADDFMEVPTKGYFRLFPGNKVRLRYGFVVECTGCDKDENGNVIAVHCNYFPDSKSGTEGSANYKVKGNIHWVSAAHAIPTEVRLYDRLFTDANPDAGGKDFMTLLNPNALEVVTAYLEAGIETAQPDDKFQFERHGYFVADRVDSLPGKPVFNRVTTLKDSWGK</sequence>
<evidence type="ECO:0000256" key="1">
    <source>
        <dbReference type="ARBA" id="ARBA00005594"/>
    </source>
</evidence>